<dbReference type="RefSeq" id="WP_044198830.1">
    <property type="nucleotide sequence ID" value="NZ_JMCB01000028.1"/>
</dbReference>
<keyword evidence="2" id="KW-1185">Reference proteome</keyword>
<evidence type="ECO:0008006" key="3">
    <source>
        <dbReference type="Google" id="ProtNLM"/>
    </source>
</evidence>
<dbReference type="Proteomes" id="UP000028725">
    <property type="component" value="Unassembled WGS sequence"/>
</dbReference>
<reference evidence="1 2" key="1">
    <citation type="submission" date="2014-04" db="EMBL/GenBank/DDBJ databases">
        <title>Genome assembly of Hyalangium minutum DSM 14724.</title>
        <authorList>
            <person name="Sharma G."/>
            <person name="Subramanian S."/>
        </authorList>
    </citation>
    <scope>NUCLEOTIDE SEQUENCE [LARGE SCALE GENOMIC DNA]</scope>
    <source>
        <strain evidence="1 2">DSM 14724</strain>
    </source>
</reference>
<comment type="caution">
    <text evidence="1">The sequence shown here is derived from an EMBL/GenBank/DDBJ whole genome shotgun (WGS) entry which is preliminary data.</text>
</comment>
<dbReference type="EMBL" id="JMCB01000028">
    <property type="protein sequence ID" value="KFE60850.1"/>
    <property type="molecule type" value="Genomic_DNA"/>
</dbReference>
<name>A0A085VZI7_9BACT</name>
<protein>
    <recommendedName>
        <fullName evidence="3">PRC-barrel domain-containing protein</fullName>
    </recommendedName>
</protein>
<accession>A0A085VZI7</accession>
<evidence type="ECO:0000313" key="1">
    <source>
        <dbReference type="EMBL" id="KFE60850.1"/>
    </source>
</evidence>
<dbReference type="STRING" id="394096.DB31_4763"/>
<proteinExistence type="predicted"/>
<gene>
    <name evidence="1" type="ORF">DB31_4763</name>
</gene>
<evidence type="ECO:0000313" key="2">
    <source>
        <dbReference type="Proteomes" id="UP000028725"/>
    </source>
</evidence>
<dbReference type="OrthoDB" id="5382881at2"/>
<sequence length="106" mass="12010">MAWWDSPVERRSIQTGMQVRTQDGQRLGRVMLIGREVMYVRPWGFSRRRKEFAVPLSRVTAVTGGHVSVQGSPSELHEPVGDRYFHDIPTHIHPLAEAANTGHAHD</sequence>
<organism evidence="1 2">
    <name type="scientific">Hyalangium minutum</name>
    <dbReference type="NCBI Taxonomy" id="394096"/>
    <lineage>
        <taxon>Bacteria</taxon>
        <taxon>Pseudomonadati</taxon>
        <taxon>Myxococcota</taxon>
        <taxon>Myxococcia</taxon>
        <taxon>Myxococcales</taxon>
        <taxon>Cystobacterineae</taxon>
        <taxon>Archangiaceae</taxon>
        <taxon>Hyalangium</taxon>
    </lineage>
</organism>
<dbReference type="AlphaFoldDB" id="A0A085VZI7"/>